<dbReference type="GO" id="GO:0043571">
    <property type="term" value="P:maintenance of CRISPR repeat elements"/>
    <property type="evidence" value="ECO:0007669"/>
    <property type="project" value="UniProtKB-UniRule"/>
</dbReference>
<evidence type="ECO:0000313" key="10">
    <source>
        <dbReference type="EMBL" id="WEU40294.1"/>
    </source>
</evidence>
<keyword evidence="2 9" id="KW-0479">Metal-binding</keyword>
<dbReference type="GO" id="GO:0003677">
    <property type="term" value="F:DNA binding"/>
    <property type="evidence" value="ECO:0007669"/>
    <property type="project" value="UniProtKB-KW"/>
</dbReference>
<dbReference type="InterPro" id="IPR002729">
    <property type="entry name" value="CRISPR-assoc_Cas1"/>
</dbReference>
<evidence type="ECO:0000256" key="6">
    <source>
        <dbReference type="ARBA" id="ARBA00023118"/>
    </source>
</evidence>
<evidence type="ECO:0000256" key="1">
    <source>
        <dbReference type="ARBA" id="ARBA00022722"/>
    </source>
</evidence>
<protein>
    <recommendedName>
        <fullName evidence="9">CRISPR-associated endonuclease Cas1</fullName>
        <ecNumber evidence="9">3.1.-.-</ecNumber>
    </recommendedName>
</protein>
<dbReference type="Proteomes" id="UP000186851">
    <property type="component" value="Chromosome"/>
</dbReference>
<feature type="binding site" evidence="9">
    <location>
        <position position="236"/>
    </location>
    <ligand>
        <name>Mn(2+)</name>
        <dbReference type="ChEBI" id="CHEBI:29035"/>
    </ligand>
</feature>
<dbReference type="Pfam" id="PF01867">
    <property type="entry name" value="Cas_Cas1"/>
    <property type="match status" value="1"/>
</dbReference>
<keyword evidence="5 9" id="KW-0460">Magnesium</keyword>
<evidence type="ECO:0000256" key="5">
    <source>
        <dbReference type="ARBA" id="ARBA00022842"/>
    </source>
</evidence>
<dbReference type="HAMAP" id="MF_01470">
    <property type="entry name" value="Cas1"/>
    <property type="match status" value="1"/>
</dbReference>
<evidence type="ECO:0000256" key="2">
    <source>
        <dbReference type="ARBA" id="ARBA00022723"/>
    </source>
</evidence>
<dbReference type="InterPro" id="IPR042206">
    <property type="entry name" value="CRISPR-assoc_Cas1_C"/>
</dbReference>
<feature type="binding site" evidence="9">
    <location>
        <position position="251"/>
    </location>
    <ligand>
        <name>Mn(2+)</name>
        <dbReference type="ChEBI" id="CHEBI:29035"/>
    </ligand>
</feature>
<dbReference type="EC" id="3.1.-.-" evidence="9"/>
<dbReference type="PANTHER" id="PTHR34353">
    <property type="entry name" value="CRISPR-ASSOCIATED ENDONUCLEASE CAS1 1"/>
    <property type="match status" value="1"/>
</dbReference>
<keyword evidence="3 9" id="KW-0255">Endonuclease</keyword>
<keyword evidence="6 9" id="KW-0051">Antiviral defense</keyword>
<keyword evidence="7 9" id="KW-0238">DNA-binding</keyword>
<accession>A0AAF0D291</accession>
<comment type="cofactor">
    <cofactor evidence="9">
        <name>Mg(2+)</name>
        <dbReference type="ChEBI" id="CHEBI:18420"/>
    </cofactor>
    <cofactor evidence="9">
        <name>Mn(2+)</name>
        <dbReference type="ChEBI" id="CHEBI:29035"/>
    </cofactor>
</comment>
<evidence type="ECO:0000256" key="7">
    <source>
        <dbReference type="ARBA" id="ARBA00023125"/>
    </source>
</evidence>
<dbReference type="InterPro" id="IPR050646">
    <property type="entry name" value="Cas1"/>
</dbReference>
<proteinExistence type="inferred from homology"/>
<keyword evidence="8 9" id="KW-0464">Manganese</keyword>
<dbReference type="Gene3D" id="3.100.10.20">
    <property type="entry name" value="CRISPR-associated endonuclease Cas1, N-terminal domain"/>
    <property type="match status" value="1"/>
</dbReference>
<dbReference type="AlphaFoldDB" id="A0AAF0D291"/>
<dbReference type="Gene3D" id="1.20.120.920">
    <property type="entry name" value="CRISPR-associated endonuclease Cas1, C-terminal domain"/>
    <property type="match status" value="1"/>
</dbReference>
<gene>
    <name evidence="9 10" type="primary">cas1</name>
    <name evidence="10" type="ORF">OdinLCB4_007450</name>
</gene>
<dbReference type="GO" id="GO:0046872">
    <property type="term" value="F:metal ion binding"/>
    <property type="evidence" value="ECO:0007669"/>
    <property type="project" value="UniProtKB-UniRule"/>
</dbReference>
<dbReference type="CDD" id="cd09634">
    <property type="entry name" value="Cas1_I-II-III"/>
    <property type="match status" value="1"/>
</dbReference>
<keyword evidence="1 9" id="KW-0540">Nuclease</keyword>
<reference evidence="10" key="1">
    <citation type="journal article" date="2017" name="Nature">
        <title>Asgard archaea illuminate the origin of eukaryotic cellular complexity.</title>
        <authorList>
            <person name="Zaremba-Niedzwiedzka K."/>
            <person name="Caceres E.F."/>
            <person name="Saw J.H."/>
            <person name="Backstrom D."/>
            <person name="Juzokaite L."/>
            <person name="Vancaester E."/>
            <person name="Seitz K.W."/>
            <person name="Anantharaman K."/>
            <person name="Starnawski P."/>
            <person name="Kjeldsen K.U."/>
            <person name="Scott M.B."/>
            <person name="Nunoura T."/>
            <person name="Banfield J.F."/>
            <person name="Schramm A."/>
            <person name="Baker B.J."/>
            <person name="Spang A."/>
            <person name="Ettema T.J.G."/>
        </authorList>
    </citation>
    <scope>NUCLEOTIDE SEQUENCE</scope>
    <source>
        <strain evidence="10">LCB_4</strain>
    </source>
</reference>
<dbReference type="KEGG" id="oyw:OdinLCB4_007450"/>
<name>A0AAF0D291_ODILC</name>
<dbReference type="PANTHER" id="PTHR34353:SF2">
    <property type="entry name" value="CRISPR-ASSOCIATED ENDONUCLEASE CAS1 1"/>
    <property type="match status" value="1"/>
</dbReference>
<reference evidence="10" key="2">
    <citation type="journal article" date="2022" name="Nat. Microbiol.">
        <title>A closed Candidatus Odinarchaeum chromosome exposes Asgard archaeal viruses.</title>
        <authorList>
            <person name="Tamarit D."/>
            <person name="Caceres E.F."/>
            <person name="Krupovic M."/>
            <person name="Nijland R."/>
            <person name="Eme L."/>
            <person name="Robinson N.P."/>
            <person name="Ettema T.J.G."/>
        </authorList>
    </citation>
    <scope>NUCLEOTIDE SEQUENCE</scope>
    <source>
        <strain evidence="10">LCB_4</strain>
    </source>
</reference>
<dbReference type="NCBIfam" id="TIGR00287">
    <property type="entry name" value="cas1"/>
    <property type="match status" value="1"/>
</dbReference>
<dbReference type="GO" id="GO:0051607">
    <property type="term" value="P:defense response to virus"/>
    <property type="evidence" value="ECO:0007669"/>
    <property type="project" value="UniProtKB-UniRule"/>
</dbReference>
<evidence type="ECO:0000256" key="3">
    <source>
        <dbReference type="ARBA" id="ARBA00022759"/>
    </source>
</evidence>
<evidence type="ECO:0000313" key="11">
    <source>
        <dbReference type="Proteomes" id="UP000186851"/>
    </source>
</evidence>
<dbReference type="InterPro" id="IPR042211">
    <property type="entry name" value="CRISPR-assoc_Cas1_N"/>
</dbReference>
<evidence type="ECO:0000256" key="9">
    <source>
        <dbReference type="HAMAP-Rule" id="MF_01470"/>
    </source>
</evidence>
<comment type="subunit">
    <text evidence="9">Homodimer, forms a heterotetramer with a Cas2 homodimer.</text>
</comment>
<feature type="binding site" evidence="9">
    <location>
        <position position="169"/>
    </location>
    <ligand>
        <name>Mn(2+)</name>
        <dbReference type="ChEBI" id="CHEBI:29035"/>
    </ligand>
</feature>
<dbReference type="GO" id="GO:0016787">
    <property type="term" value="F:hydrolase activity"/>
    <property type="evidence" value="ECO:0007669"/>
    <property type="project" value="UniProtKB-KW"/>
</dbReference>
<keyword evidence="4 9" id="KW-0378">Hydrolase</keyword>
<sequence>MRLVVNEPGSFIGTKNGMITVYKSGEKILEVPIPKINFIIVLTRGASFSSALVKLLAKHNIPIIFYSPLGYPISICKSFITGSIELRKNQYKLKETVKGIKLASLFAQGKTLNQYSILYSMAKNRTISDPQLSKELYKVAREIKQISEQIIKLGAEKTEKNIQSIINLEAEAAKLYWGILPKPLSKVIEFPGRKKRFENPTDPVNISLNYLYTILGGECSLYLELCGLDPYAGFLHADTPRRPALAMDLMEEFRQQIVDRVVFKAVFERKLDNILENNRLKREARLMLYKLYTERINTKVTFLNRSLPIQDHIFLQARRIGEYIMGRQEYKPFIL</sequence>
<dbReference type="EMBL" id="CP091871">
    <property type="protein sequence ID" value="WEU40294.1"/>
    <property type="molecule type" value="Genomic_DNA"/>
</dbReference>
<organism evidence="10 11">
    <name type="scientific">Odinarchaeota yellowstonii (strain LCB_4)</name>
    <dbReference type="NCBI Taxonomy" id="1841599"/>
    <lineage>
        <taxon>Archaea</taxon>
        <taxon>Promethearchaeati</taxon>
        <taxon>Candidatus Odinarchaeota</taxon>
        <taxon>Candidatus Odinarchaeia</taxon>
        <taxon>Candidatus Odinarchaeales</taxon>
        <taxon>Candidatus Odinarchaeaceae</taxon>
        <taxon>Candidatus Odinarchaeum</taxon>
    </lineage>
</organism>
<comment type="similarity">
    <text evidence="9">Belongs to the CRISPR-associated endonuclease Cas1 family.</text>
</comment>
<evidence type="ECO:0000256" key="4">
    <source>
        <dbReference type="ARBA" id="ARBA00022801"/>
    </source>
</evidence>
<comment type="function">
    <text evidence="9">CRISPR (clustered regularly interspaced short palindromic repeat), is an adaptive immune system that provides protection against mobile genetic elements (viruses, transposable elements and conjugative plasmids). CRISPR clusters contain spacers, sequences complementary to antecedent mobile elements, and target invading nucleic acids. CRISPR clusters are transcribed and processed into CRISPR RNA (crRNA). Acts as a dsDNA endonuclease. Involved in the integration of spacer DNA into the CRISPR cassette.</text>
</comment>
<evidence type="ECO:0000256" key="8">
    <source>
        <dbReference type="ARBA" id="ARBA00023211"/>
    </source>
</evidence>
<dbReference type="GO" id="GO:0004519">
    <property type="term" value="F:endonuclease activity"/>
    <property type="evidence" value="ECO:0007669"/>
    <property type="project" value="UniProtKB-UniRule"/>
</dbReference>